<dbReference type="Pfam" id="PF13279">
    <property type="entry name" value="4HBT_2"/>
    <property type="match status" value="1"/>
</dbReference>
<proteinExistence type="predicted"/>
<dbReference type="SUPFAM" id="SSF54637">
    <property type="entry name" value="Thioesterase/thiol ester dehydrase-isomerase"/>
    <property type="match status" value="1"/>
</dbReference>
<dbReference type="Gene3D" id="3.10.129.10">
    <property type="entry name" value="Hotdog Thioesterase"/>
    <property type="match status" value="1"/>
</dbReference>
<comment type="caution">
    <text evidence="1">The sequence shown here is derived from an EMBL/GenBank/DDBJ whole genome shotgun (WGS) entry which is preliminary data.</text>
</comment>
<evidence type="ECO:0000313" key="1">
    <source>
        <dbReference type="EMBL" id="PWE18576.1"/>
    </source>
</evidence>
<protein>
    <submittedName>
        <fullName evidence="1">Thioesterase</fullName>
    </submittedName>
</protein>
<name>A0A2U2BX30_9PROT</name>
<dbReference type="EMBL" id="QEXV01000001">
    <property type="protein sequence ID" value="PWE18576.1"/>
    <property type="molecule type" value="Genomic_DNA"/>
</dbReference>
<organism evidence="1 2">
    <name type="scientific">Marinicauda salina</name>
    <dbReference type="NCBI Taxonomy" id="2135793"/>
    <lineage>
        <taxon>Bacteria</taxon>
        <taxon>Pseudomonadati</taxon>
        <taxon>Pseudomonadota</taxon>
        <taxon>Alphaproteobacteria</taxon>
        <taxon>Maricaulales</taxon>
        <taxon>Maricaulaceae</taxon>
        <taxon>Marinicauda</taxon>
    </lineage>
</organism>
<dbReference type="RefSeq" id="WP_109251850.1">
    <property type="nucleotide sequence ID" value="NZ_QEXV01000001.1"/>
</dbReference>
<dbReference type="AlphaFoldDB" id="A0A2U2BX30"/>
<dbReference type="CDD" id="cd00586">
    <property type="entry name" value="4HBT"/>
    <property type="match status" value="1"/>
</dbReference>
<accession>A0A2U2BX30</accession>
<dbReference type="OrthoDB" id="9801517at2"/>
<evidence type="ECO:0000313" key="2">
    <source>
        <dbReference type="Proteomes" id="UP000245168"/>
    </source>
</evidence>
<reference evidence="2" key="1">
    <citation type="submission" date="2018-05" db="EMBL/GenBank/DDBJ databases">
        <authorList>
            <person name="Liu B.-T."/>
        </authorList>
    </citation>
    <scope>NUCLEOTIDE SEQUENCE [LARGE SCALE GENOMIC DNA]</scope>
    <source>
        <strain evidence="2">WD6-1</strain>
    </source>
</reference>
<sequence length="145" mass="15770">MKPDPARLKRETYPVVITVPTRFQDLDPLGHINNVAIGAFYEEARGALNRAVFPKGSRHELGVRILIADVHIVYLGEAFHPRELEVGAGIERIGTSSYTIASGLFQDGACIGTSETVIVNTAEGRSAPLPDKAKALLEEYRLKTG</sequence>
<dbReference type="InterPro" id="IPR029069">
    <property type="entry name" value="HotDog_dom_sf"/>
</dbReference>
<keyword evidence="2" id="KW-1185">Reference proteome</keyword>
<gene>
    <name evidence="1" type="ORF">DDZ18_02940</name>
</gene>
<dbReference type="Proteomes" id="UP000245168">
    <property type="component" value="Unassembled WGS sequence"/>
</dbReference>